<evidence type="ECO:0000313" key="3">
    <source>
        <dbReference type="Proteomes" id="UP000256708"/>
    </source>
</evidence>
<name>A0A3D8LFW7_9BACT</name>
<protein>
    <submittedName>
        <fullName evidence="2">Stage II sporulation protein E</fullName>
    </submittedName>
</protein>
<evidence type="ECO:0000259" key="1">
    <source>
        <dbReference type="Pfam" id="PF13581"/>
    </source>
</evidence>
<gene>
    <name evidence="2" type="ORF">DXT99_07350</name>
</gene>
<dbReference type="InterPro" id="IPR039248">
    <property type="entry name" value="Ptase_RsbX"/>
</dbReference>
<dbReference type="Gene3D" id="3.60.40.10">
    <property type="entry name" value="PPM-type phosphatase domain"/>
    <property type="match status" value="1"/>
</dbReference>
<dbReference type="AlphaFoldDB" id="A0A3D8LFW7"/>
<reference evidence="3" key="1">
    <citation type="submission" date="2018-08" db="EMBL/GenBank/DDBJ databases">
        <authorList>
            <person name="Liu Z.-W."/>
            <person name="Du Z.-J."/>
        </authorList>
    </citation>
    <scope>NUCLEOTIDE SEQUENCE [LARGE SCALE GENOMIC DNA]</scope>
    <source>
        <strain evidence="3">H4X</strain>
    </source>
</reference>
<sequence>MDVNQHQQFLIPDKSYSNIAKRDITRLVESYGFSPGDVGRVNIVISELVTNLVKFATEGGELLVKPLGSPVTGIEILCLDNGPGMSDPARMQEDGVSTYGSAGEGLGAIKRQSDEFDLYSQPGIGTIVLSRIYKTGKKKDLAADIIRYEVGHVMVSKPGETFCGDNFALALRGPDLHLLALDGLGHGANAHEASRQAAQLFMASPATAPADALRYIHANIKRTRGAVGLVASISGSTYRIGYCGVGNIAGKLFTQDSSMPGAAYKNIISYNGILGHNIPNTLSNQQLEWGRSNILVLHSDGLKSRWDMSKFPSLNRHHATTIAAVLYKTNSRKTDDTLVVVCKGKI</sequence>
<keyword evidence="3" id="KW-1185">Reference proteome</keyword>
<dbReference type="RefSeq" id="WP_115564884.1">
    <property type="nucleotide sequence ID" value="NZ_QRGR01000007.1"/>
</dbReference>
<dbReference type="SUPFAM" id="SSF81606">
    <property type="entry name" value="PP2C-like"/>
    <property type="match status" value="1"/>
</dbReference>
<feature type="domain" description="Histidine kinase/HSP90-like ATPase" evidence="1">
    <location>
        <begin position="20"/>
        <end position="127"/>
    </location>
</feature>
<proteinExistence type="predicted"/>
<dbReference type="InterPro" id="IPR036457">
    <property type="entry name" value="PPM-type-like_dom_sf"/>
</dbReference>
<dbReference type="PANTHER" id="PTHR35801:SF1">
    <property type="entry name" value="PHOSPHOSERINE PHOSPHATASE RSBX"/>
    <property type="match status" value="1"/>
</dbReference>
<dbReference type="PANTHER" id="PTHR35801">
    <property type="entry name" value="PHOSPHOSERINE PHOSPHATASE RSBX"/>
    <property type="match status" value="1"/>
</dbReference>
<accession>A0A3D8LFW7</accession>
<organism evidence="2 3">
    <name type="scientific">Pontibacter diazotrophicus</name>
    <dbReference type="NCBI Taxonomy" id="1400979"/>
    <lineage>
        <taxon>Bacteria</taxon>
        <taxon>Pseudomonadati</taxon>
        <taxon>Bacteroidota</taxon>
        <taxon>Cytophagia</taxon>
        <taxon>Cytophagales</taxon>
        <taxon>Hymenobacteraceae</taxon>
        <taxon>Pontibacter</taxon>
    </lineage>
</organism>
<dbReference type="OrthoDB" id="479131at2"/>
<dbReference type="EMBL" id="QRGR01000007">
    <property type="protein sequence ID" value="RDV15812.1"/>
    <property type="molecule type" value="Genomic_DNA"/>
</dbReference>
<comment type="caution">
    <text evidence="2">The sequence shown here is derived from an EMBL/GenBank/DDBJ whole genome shotgun (WGS) entry which is preliminary data.</text>
</comment>
<dbReference type="Gene3D" id="3.30.565.10">
    <property type="entry name" value="Histidine kinase-like ATPase, C-terminal domain"/>
    <property type="match status" value="1"/>
</dbReference>
<evidence type="ECO:0000313" key="2">
    <source>
        <dbReference type="EMBL" id="RDV15812.1"/>
    </source>
</evidence>
<dbReference type="Pfam" id="PF13581">
    <property type="entry name" value="HATPase_c_2"/>
    <property type="match status" value="1"/>
</dbReference>
<dbReference type="SUPFAM" id="SSF55874">
    <property type="entry name" value="ATPase domain of HSP90 chaperone/DNA topoisomerase II/histidine kinase"/>
    <property type="match status" value="1"/>
</dbReference>
<dbReference type="Proteomes" id="UP000256708">
    <property type="component" value="Unassembled WGS sequence"/>
</dbReference>
<dbReference type="InterPro" id="IPR036890">
    <property type="entry name" value="HATPase_C_sf"/>
</dbReference>
<dbReference type="InterPro" id="IPR003594">
    <property type="entry name" value="HATPase_dom"/>
</dbReference>